<protein>
    <submittedName>
        <fullName evidence="2">Lantibiotic biosynthesis protein</fullName>
    </submittedName>
</protein>
<gene>
    <name evidence="2" type="ORF">JF50_20085</name>
</gene>
<organism evidence="2 3">
    <name type="scientific">Pseudoalteromonas luteoviolacea</name>
    <dbReference type="NCBI Taxonomy" id="43657"/>
    <lineage>
        <taxon>Bacteria</taxon>
        <taxon>Pseudomonadati</taxon>
        <taxon>Pseudomonadota</taxon>
        <taxon>Gammaproteobacteria</taxon>
        <taxon>Alteromonadales</taxon>
        <taxon>Pseudoalteromonadaceae</taxon>
        <taxon>Pseudoalteromonas</taxon>
    </lineage>
</organism>
<dbReference type="PRINTS" id="PR01950">
    <property type="entry name" value="LANCSUPER"/>
</dbReference>
<dbReference type="OrthoDB" id="6313827at2"/>
<dbReference type="InterPro" id="IPR007822">
    <property type="entry name" value="LANC-like"/>
</dbReference>
<dbReference type="CDD" id="cd04793">
    <property type="entry name" value="LanC"/>
    <property type="match status" value="1"/>
</dbReference>
<evidence type="ECO:0000313" key="2">
    <source>
        <dbReference type="EMBL" id="KID55511.1"/>
    </source>
</evidence>
<feature type="binding site" evidence="1">
    <location>
        <position position="317"/>
    </location>
    <ligand>
        <name>Zn(2+)</name>
        <dbReference type="ChEBI" id="CHEBI:29105"/>
    </ligand>
</feature>
<name>A0A0C1Q4N4_9GAMM</name>
<keyword evidence="1" id="KW-0479">Metal-binding</keyword>
<keyword evidence="1" id="KW-0862">Zinc</keyword>
<feature type="binding site" evidence="1">
    <location>
        <position position="318"/>
    </location>
    <ligand>
        <name>Zn(2+)</name>
        <dbReference type="ChEBI" id="CHEBI:29105"/>
    </ligand>
</feature>
<sequence>MSEQLLITDNQRQEISSIISVLAQEVSSHLQTNNELKNGLLSGLAGQLLFLFKAHQMDSSTVDEALFSEKLELLQEQLSEQSFELSSGLAGQAWVLEFFNQADREEYDPELLEDVDELFVQALDYDPWPGEIEMVLGLSGYAPYAARRSQFSDQSKLYAVIVKGLESTATYFDNGHIAWSQPKESVYRFDTDDREKAEFNLGLAHGVPGIIAALLPALTIPSLKERVAKLVLGACDWLLAHQSGHEHTHSCFGTCVEESEPTSRLGWCYGDITIALTLARAGHALDRPSYVERAREIAIHAAKRDDKSGYINDAGLCHGFVGLALIFQIVNKVIPDPKLAEAAKYWVDYSLTAYRERGLAALHSYNGMSKTHEQDFGFLMGYAGVGCGLISLLNDDVSWTDCLLMA</sequence>
<dbReference type="Pfam" id="PF05147">
    <property type="entry name" value="LANC_like"/>
    <property type="match status" value="1"/>
</dbReference>
<dbReference type="SUPFAM" id="SSF158745">
    <property type="entry name" value="LanC-like"/>
    <property type="match status" value="1"/>
</dbReference>
<reference evidence="2 3" key="1">
    <citation type="submission" date="2014-12" db="EMBL/GenBank/DDBJ databases">
        <title>Draft Genome Sequence of Pseudoalteromonas luteoviolacea HI1.</title>
        <authorList>
            <person name="Asahina A.Y."/>
            <person name="Hadfield M.G."/>
        </authorList>
    </citation>
    <scope>NUCLEOTIDE SEQUENCE [LARGE SCALE GENOMIC DNA]</scope>
    <source>
        <strain evidence="2 3">HI1</strain>
    </source>
</reference>
<dbReference type="Proteomes" id="UP000031327">
    <property type="component" value="Unassembled WGS sequence"/>
</dbReference>
<dbReference type="InterPro" id="IPR033889">
    <property type="entry name" value="LanC"/>
</dbReference>
<dbReference type="AlphaFoldDB" id="A0A0C1Q4N4"/>
<dbReference type="RefSeq" id="WP_039611165.1">
    <property type="nucleotide sequence ID" value="NZ_JWIC01000008.1"/>
</dbReference>
<evidence type="ECO:0000313" key="3">
    <source>
        <dbReference type="Proteomes" id="UP000031327"/>
    </source>
</evidence>
<dbReference type="SMART" id="SM01260">
    <property type="entry name" value="LANC_like"/>
    <property type="match status" value="1"/>
</dbReference>
<accession>A0A0C1Q4N4</accession>
<feature type="binding site" evidence="1">
    <location>
        <position position="268"/>
    </location>
    <ligand>
        <name>Zn(2+)</name>
        <dbReference type="ChEBI" id="CHEBI:29105"/>
    </ligand>
</feature>
<dbReference type="GO" id="GO:0046872">
    <property type="term" value="F:metal ion binding"/>
    <property type="evidence" value="ECO:0007669"/>
    <property type="project" value="UniProtKB-KW"/>
</dbReference>
<dbReference type="PANTHER" id="PTHR12736:SF7">
    <property type="entry name" value="LANC-LIKE PROTEIN 3"/>
    <property type="match status" value="1"/>
</dbReference>
<dbReference type="GO" id="GO:0005886">
    <property type="term" value="C:plasma membrane"/>
    <property type="evidence" value="ECO:0007669"/>
    <property type="project" value="TreeGrafter"/>
</dbReference>
<proteinExistence type="predicted"/>
<dbReference type="PANTHER" id="PTHR12736">
    <property type="entry name" value="LANC-LIKE PROTEIN"/>
    <property type="match status" value="1"/>
</dbReference>
<dbReference type="GO" id="GO:0031179">
    <property type="term" value="P:peptide modification"/>
    <property type="evidence" value="ECO:0007669"/>
    <property type="project" value="InterPro"/>
</dbReference>
<comment type="caution">
    <text evidence="2">The sequence shown here is derived from an EMBL/GenBank/DDBJ whole genome shotgun (WGS) entry which is preliminary data.</text>
</comment>
<evidence type="ECO:0000256" key="1">
    <source>
        <dbReference type="PIRSR" id="PIRSR607822-1"/>
    </source>
</evidence>
<dbReference type="PRINTS" id="PR01955">
    <property type="entry name" value="LANCFRANKIA"/>
</dbReference>
<dbReference type="EMBL" id="JWIC01000008">
    <property type="protein sequence ID" value="KID55511.1"/>
    <property type="molecule type" value="Genomic_DNA"/>
</dbReference>
<dbReference type="Gene3D" id="1.50.10.20">
    <property type="match status" value="1"/>
</dbReference>